<name>A0A0G4FHN3_VITBC</name>
<evidence type="ECO:0000259" key="4">
    <source>
        <dbReference type="PROSITE" id="PS50102"/>
    </source>
</evidence>
<dbReference type="PhylomeDB" id="A0A0G4FHN3"/>
<gene>
    <name evidence="5" type="ORF">Vbra_9188</name>
</gene>
<accession>A0A0G4FHN3</accession>
<sequence>MDVEKKLELSLDDLIAKEGRGRGRGRGGSRGGMVGGGRGSGSGGRGGGGGGGGSAMDVDMTGGGYGPQRRSRGGGGRQSDRFSPYQNGVVRGSGGRGGRGGGRGGGFASQSQAHSFQNGVVPDRLLTSSVFVSNVPQCKAGDLRKHMASVGTVANVNMLYSSGGQFIGSAVVDYATFSDAKRAIGELNGTTFRGSTLAVRENNPDKDRTFHTAPMVAGGAPPALRGGRGGMGGPPGGMQRQFPAPHIYPAPAGPQNVNIGDRQVLISGIQGVVSWQDVKDAFKTAGEVEFADILKDSWGQPTGKAIVRYRNAADAHRAVNEYNGGQLNNRAIQVQIDRV</sequence>
<dbReference type="SUPFAM" id="SSF54928">
    <property type="entry name" value="RNA-binding domain, RBD"/>
    <property type="match status" value="1"/>
</dbReference>
<evidence type="ECO:0000313" key="5">
    <source>
        <dbReference type="EMBL" id="CEM12978.1"/>
    </source>
</evidence>
<reference evidence="5 6" key="1">
    <citation type="submission" date="2014-11" db="EMBL/GenBank/DDBJ databases">
        <authorList>
            <person name="Zhu J."/>
            <person name="Qi W."/>
            <person name="Song R."/>
        </authorList>
    </citation>
    <scope>NUCLEOTIDE SEQUENCE [LARGE SCALE GENOMIC DNA]</scope>
</reference>
<dbReference type="InterPro" id="IPR012677">
    <property type="entry name" value="Nucleotide-bd_a/b_plait_sf"/>
</dbReference>
<keyword evidence="6" id="KW-1185">Reference proteome</keyword>
<feature type="region of interest" description="Disordered" evidence="3">
    <location>
        <begin position="18"/>
        <end position="114"/>
    </location>
</feature>
<feature type="region of interest" description="Disordered" evidence="3">
    <location>
        <begin position="202"/>
        <end position="221"/>
    </location>
</feature>
<proteinExistence type="predicted"/>
<dbReference type="GO" id="GO:0005634">
    <property type="term" value="C:nucleus"/>
    <property type="evidence" value="ECO:0007669"/>
    <property type="project" value="TreeGrafter"/>
</dbReference>
<dbReference type="PROSITE" id="PS50102">
    <property type="entry name" value="RRM"/>
    <property type="match status" value="2"/>
</dbReference>
<dbReference type="Proteomes" id="UP000041254">
    <property type="component" value="Unassembled WGS sequence"/>
</dbReference>
<dbReference type="InParanoid" id="A0A0G4FHN3"/>
<feature type="compositionally biased region" description="Gly residues" evidence="3">
    <location>
        <begin position="28"/>
        <end position="54"/>
    </location>
</feature>
<dbReference type="EMBL" id="CDMY01000440">
    <property type="protein sequence ID" value="CEM12978.1"/>
    <property type="molecule type" value="Genomic_DNA"/>
</dbReference>
<evidence type="ECO:0000256" key="2">
    <source>
        <dbReference type="PROSITE-ProRule" id="PRU00176"/>
    </source>
</evidence>
<dbReference type="SMART" id="SM00360">
    <property type="entry name" value="RRM"/>
    <property type="match status" value="2"/>
</dbReference>
<organism evidence="5 6">
    <name type="scientific">Vitrella brassicaformis (strain CCMP3155)</name>
    <dbReference type="NCBI Taxonomy" id="1169540"/>
    <lineage>
        <taxon>Eukaryota</taxon>
        <taxon>Sar</taxon>
        <taxon>Alveolata</taxon>
        <taxon>Colpodellida</taxon>
        <taxon>Vitrellaceae</taxon>
        <taxon>Vitrella</taxon>
    </lineage>
</organism>
<evidence type="ECO:0000313" key="6">
    <source>
        <dbReference type="Proteomes" id="UP000041254"/>
    </source>
</evidence>
<dbReference type="Gene3D" id="3.30.70.330">
    <property type="match status" value="2"/>
</dbReference>
<protein>
    <recommendedName>
        <fullName evidence="4">RRM domain-containing protein</fullName>
    </recommendedName>
</protein>
<dbReference type="PANTHER" id="PTHR23003">
    <property type="entry name" value="RNA RECOGNITION MOTIF RRM DOMAIN CONTAINING PROTEIN"/>
    <property type="match status" value="1"/>
</dbReference>
<evidence type="ECO:0000256" key="1">
    <source>
        <dbReference type="ARBA" id="ARBA00022884"/>
    </source>
</evidence>
<dbReference type="GO" id="GO:0003729">
    <property type="term" value="F:mRNA binding"/>
    <property type="evidence" value="ECO:0007669"/>
    <property type="project" value="TreeGrafter"/>
</dbReference>
<feature type="compositionally biased region" description="Gly residues" evidence="3">
    <location>
        <begin position="91"/>
        <end position="107"/>
    </location>
</feature>
<dbReference type="OrthoDB" id="272703at2759"/>
<dbReference type="InterPro" id="IPR050374">
    <property type="entry name" value="RRT5_SRSF_SR"/>
</dbReference>
<dbReference type="CDD" id="cd00590">
    <property type="entry name" value="RRM_SF"/>
    <property type="match status" value="2"/>
</dbReference>
<dbReference type="AlphaFoldDB" id="A0A0G4FHN3"/>
<dbReference type="STRING" id="1169540.A0A0G4FHN3"/>
<feature type="domain" description="RRM" evidence="4">
    <location>
        <begin position="262"/>
        <end position="339"/>
    </location>
</feature>
<dbReference type="VEuPathDB" id="CryptoDB:Vbra_9188"/>
<dbReference type="InterPro" id="IPR035979">
    <property type="entry name" value="RBD_domain_sf"/>
</dbReference>
<keyword evidence="1 2" id="KW-0694">RNA-binding</keyword>
<evidence type="ECO:0000256" key="3">
    <source>
        <dbReference type="SAM" id="MobiDB-lite"/>
    </source>
</evidence>
<dbReference type="Pfam" id="PF00076">
    <property type="entry name" value="RRM_1"/>
    <property type="match status" value="2"/>
</dbReference>
<feature type="domain" description="RRM" evidence="4">
    <location>
        <begin position="128"/>
        <end position="204"/>
    </location>
</feature>
<dbReference type="GO" id="GO:0005737">
    <property type="term" value="C:cytoplasm"/>
    <property type="evidence" value="ECO:0007669"/>
    <property type="project" value="TreeGrafter"/>
</dbReference>
<dbReference type="InterPro" id="IPR000504">
    <property type="entry name" value="RRM_dom"/>
</dbReference>